<dbReference type="AlphaFoldDB" id="A0A4V2K3A4"/>
<protein>
    <submittedName>
        <fullName evidence="1">Uncharacterized protein</fullName>
    </submittedName>
</protein>
<evidence type="ECO:0000313" key="1">
    <source>
        <dbReference type="EMBL" id="TBU52370.1"/>
    </source>
</evidence>
<proteinExistence type="predicted"/>
<evidence type="ECO:0000313" key="2">
    <source>
        <dbReference type="Proteomes" id="UP000292082"/>
    </source>
</evidence>
<name>A0A4V2K3A4_9APHY</name>
<organism evidence="1 2">
    <name type="scientific">Dichomitus squalens</name>
    <dbReference type="NCBI Taxonomy" id="114155"/>
    <lineage>
        <taxon>Eukaryota</taxon>
        <taxon>Fungi</taxon>
        <taxon>Dikarya</taxon>
        <taxon>Basidiomycota</taxon>
        <taxon>Agaricomycotina</taxon>
        <taxon>Agaricomycetes</taxon>
        <taxon>Polyporales</taxon>
        <taxon>Polyporaceae</taxon>
        <taxon>Dichomitus</taxon>
    </lineage>
</organism>
<sequence length="83" mass="9149">MKVLVSWPSLLRIASRHPRLPSCGLHTSLRAKATSWNLSTRSLLAIPCPSSHDTPDPARMFSSPSSALVLLRRYLIVAFSAFC</sequence>
<accession>A0A4V2K3A4</accession>
<reference evidence="1 2" key="1">
    <citation type="submission" date="2019-01" db="EMBL/GenBank/DDBJ databases">
        <title>Draft genome sequences of three monokaryotic isolates of the white-rot basidiomycete fungus Dichomitus squalens.</title>
        <authorList>
            <consortium name="DOE Joint Genome Institute"/>
            <person name="Lopez S.C."/>
            <person name="Andreopoulos B."/>
            <person name="Pangilinan J."/>
            <person name="Lipzen A."/>
            <person name="Riley R."/>
            <person name="Ahrendt S."/>
            <person name="Ng V."/>
            <person name="Barry K."/>
            <person name="Daum C."/>
            <person name="Grigoriev I.V."/>
            <person name="Hilden K.S."/>
            <person name="Makela M.R."/>
            <person name="de Vries R.P."/>
        </authorList>
    </citation>
    <scope>NUCLEOTIDE SEQUENCE [LARGE SCALE GENOMIC DNA]</scope>
    <source>
        <strain evidence="1 2">CBS 464.89</strain>
    </source>
</reference>
<keyword evidence="2" id="KW-1185">Reference proteome</keyword>
<dbReference type="Proteomes" id="UP000292082">
    <property type="component" value="Unassembled WGS sequence"/>
</dbReference>
<dbReference type="EMBL" id="ML145254">
    <property type="protein sequence ID" value="TBU52370.1"/>
    <property type="molecule type" value="Genomic_DNA"/>
</dbReference>
<gene>
    <name evidence="1" type="ORF">BD310DRAFT_862006</name>
</gene>